<dbReference type="InterPro" id="IPR017829">
    <property type="entry name" value="Hopanoid-assoc_sugar_epimerase"/>
</dbReference>
<dbReference type="Pfam" id="PF01370">
    <property type="entry name" value="Epimerase"/>
    <property type="match status" value="1"/>
</dbReference>
<evidence type="ECO:0000259" key="3">
    <source>
        <dbReference type="SMART" id="SM00822"/>
    </source>
</evidence>
<comment type="similarity">
    <text evidence="1">Belongs to the short-chain dehydrogenases/reductases (SDR) family.</text>
</comment>
<dbReference type="RefSeq" id="WP_373655891.1">
    <property type="nucleotide sequence ID" value="NZ_JBGUAW010000006.1"/>
</dbReference>
<feature type="compositionally biased region" description="Basic and acidic residues" evidence="2">
    <location>
        <begin position="123"/>
        <end position="135"/>
    </location>
</feature>
<keyword evidence="5" id="KW-1185">Reference proteome</keyword>
<proteinExistence type="inferred from homology"/>
<comment type="caution">
    <text evidence="4">The sequence shown here is derived from an EMBL/GenBank/DDBJ whole genome shotgun (WGS) entry which is preliminary data.</text>
</comment>
<dbReference type="PANTHER" id="PTHR48079">
    <property type="entry name" value="PROTEIN YEEZ"/>
    <property type="match status" value="1"/>
</dbReference>
<dbReference type="InterPro" id="IPR051783">
    <property type="entry name" value="NAD(P)-dependent_oxidoreduct"/>
</dbReference>
<sequence>MTTLVTGGTGFIGSALVRELLAAGHEVRVLVRGSGNRTPETLSGLPVELVYGDLTDADSLTRALEGCRTLFHAAADYRLWVPDPEPMYRTNVEGTRTLMRAALRTGVERVVYTSSVATLDVDTDGRPGDERRSAPEADQIGPYKRSKSLAEAEVLRMVRAEGLPAVVVNPSTPVGPRDIRPTPTGRMILDAASGRMPAYVETGLNLVHVEDVAAGHLAALRNGRIGERYILGGENLTLRELLARVAALVGGPPPRVRLPRRLVLPVAHAAEAWAGLTGREPLATVTGVKLAGKRMFFSSAKAERDLGYRARPVGEALLEALQWFRAEGRLNRPLVPPASADHPSYEEARGASE</sequence>
<dbReference type="NCBIfam" id="TIGR03466">
    <property type="entry name" value="HpnA"/>
    <property type="match status" value="1"/>
</dbReference>
<dbReference type="SUPFAM" id="SSF51735">
    <property type="entry name" value="NAD(P)-binding Rossmann-fold domains"/>
    <property type="match status" value="1"/>
</dbReference>
<dbReference type="PANTHER" id="PTHR48079:SF6">
    <property type="entry name" value="NAD(P)-BINDING DOMAIN-CONTAINING PROTEIN-RELATED"/>
    <property type="match status" value="1"/>
</dbReference>
<dbReference type="EMBL" id="JBGUAW010000006">
    <property type="protein sequence ID" value="MFA9461105.1"/>
    <property type="molecule type" value="Genomic_DNA"/>
</dbReference>
<dbReference type="InterPro" id="IPR057326">
    <property type="entry name" value="KR_dom"/>
</dbReference>
<evidence type="ECO:0000313" key="4">
    <source>
        <dbReference type="EMBL" id="MFA9461105.1"/>
    </source>
</evidence>
<feature type="region of interest" description="Disordered" evidence="2">
    <location>
        <begin position="121"/>
        <end position="143"/>
    </location>
</feature>
<dbReference type="Proteomes" id="UP001575181">
    <property type="component" value="Unassembled WGS sequence"/>
</dbReference>
<evidence type="ECO:0000256" key="1">
    <source>
        <dbReference type="ARBA" id="ARBA00006484"/>
    </source>
</evidence>
<name>A0ABV4TYD7_9GAMM</name>
<gene>
    <name evidence="4" type="primary">hpnA</name>
    <name evidence="4" type="ORF">ACERLL_09745</name>
</gene>
<feature type="domain" description="Ketoreductase" evidence="3">
    <location>
        <begin position="1"/>
        <end position="143"/>
    </location>
</feature>
<dbReference type="InterPro" id="IPR036291">
    <property type="entry name" value="NAD(P)-bd_dom_sf"/>
</dbReference>
<evidence type="ECO:0000256" key="2">
    <source>
        <dbReference type="SAM" id="MobiDB-lite"/>
    </source>
</evidence>
<accession>A0ABV4TYD7</accession>
<dbReference type="SMART" id="SM00822">
    <property type="entry name" value="PKS_KR"/>
    <property type="match status" value="1"/>
</dbReference>
<protein>
    <submittedName>
        <fullName evidence="4">Hopanoid-associated sugar epimerase</fullName>
    </submittedName>
</protein>
<evidence type="ECO:0000313" key="5">
    <source>
        <dbReference type="Proteomes" id="UP001575181"/>
    </source>
</evidence>
<reference evidence="4 5" key="1">
    <citation type="submission" date="2024-08" db="EMBL/GenBank/DDBJ databases">
        <title>Whole-genome sequencing of halo(alkali)philic microorganisms from hypersaline lakes.</title>
        <authorList>
            <person name="Sorokin D.Y."/>
            <person name="Merkel A.Y."/>
            <person name="Messina E."/>
            <person name="Yakimov M."/>
        </authorList>
    </citation>
    <scope>NUCLEOTIDE SEQUENCE [LARGE SCALE GENOMIC DNA]</scope>
    <source>
        <strain evidence="4 5">Cl-TMA</strain>
    </source>
</reference>
<dbReference type="Gene3D" id="3.40.50.720">
    <property type="entry name" value="NAD(P)-binding Rossmann-like Domain"/>
    <property type="match status" value="1"/>
</dbReference>
<dbReference type="InterPro" id="IPR001509">
    <property type="entry name" value="Epimerase_deHydtase"/>
</dbReference>
<organism evidence="4 5">
    <name type="scientific">Thiohalorhabdus methylotrophus</name>
    <dbReference type="NCBI Taxonomy" id="3242694"/>
    <lineage>
        <taxon>Bacteria</taxon>
        <taxon>Pseudomonadati</taxon>
        <taxon>Pseudomonadota</taxon>
        <taxon>Gammaproteobacteria</taxon>
        <taxon>Thiohalorhabdales</taxon>
        <taxon>Thiohalorhabdaceae</taxon>
        <taxon>Thiohalorhabdus</taxon>
    </lineage>
</organism>
<dbReference type="CDD" id="cd05228">
    <property type="entry name" value="AR_FR_like_1_SDR_e"/>
    <property type="match status" value="1"/>
</dbReference>